<proteinExistence type="predicted"/>
<dbReference type="OrthoDB" id="411785at2759"/>
<dbReference type="RefSeq" id="XP_010248173.1">
    <property type="nucleotide sequence ID" value="XM_010249871.2"/>
</dbReference>
<dbReference type="AlphaFoldDB" id="A0A1U7ZAL4"/>
<protein>
    <submittedName>
        <fullName evidence="2">Uncharacterized protein LOC104591078</fullName>
    </submittedName>
</protein>
<name>A0A1U7ZAL4_NELNU</name>
<evidence type="ECO:0000313" key="2">
    <source>
        <dbReference type="RefSeq" id="XP_010248173.1"/>
    </source>
</evidence>
<dbReference type="eggNOG" id="KOG2352">
    <property type="taxonomic scope" value="Eukaryota"/>
</dbReference>
<dbReference type="Proteomes" id="UP000189703">
    <property type="component" value="Unplaced"/>
</dbReference>
<dbReference type="KEGG" id="nnu:104591078"/>
<evidence type="ECO:0000313" key="1">
    <source>
        <dbReference type="Proteomes" id="UP000189703"/>
    </source>
</evidence>
<reference evidence="2" key="1">
    <citation type="submission" date="2025-08" db="UniProtKB">
        <authorList>
            <consortium name="RefSeq"/>
        </authorList>
    </citation>
    <scope>IDENTIFICATION</scope>
</reference>
<sequence length="143" mass="16186">MVVFEKEKSTNSYQIISSFDHSSLDCNENQSRGLFETLEEENKLRSECSNGVDVLYTLEDLQLGAKGDLKELLPGRRIQLTLGEVGNSHFSYKAVLLDAKQQYDPFLYHCGVFLVPKVSMLYFSLSLLNVPFAFLHEPCSPTI</sequence>
<gene>
    <name evidence="2" type="primary">LOC104591078</name>
</gene>
<keyword evidence="1" id="KW-1185">Reference proteome</keyword>
<accession>A0A1U7ZAL4</accession>
<organism evidence="1 2">
    <name type="scientific">Nelumbo nucifera</name>
    <name type="common">Sacred lotus</name>
    <dbReference type="NCBI Taxonomy" id="4432"/>
    <lineage>
        <taxon>Eukaryota</taxon>
        <taxon>Viridiplantae</taxon>
        <taxon>Streptophyta</taxon>
        <taxon>Embryophyta</taxon>
        <taxon>Tracheophyta</taxon>
        <taxon>Spermatophyta</taxon>
        <taxon>Magnoliopsida</taxon>
        <taxon>Proteales</taxon>
        <taxon>Nelumbonaceae</taxon>
        <taxon>Nelumbo</taxon>
    </lineage>
</organism>
<dbReference type="InParanoid" id="A0A1U7ZAL4"/>
<dbReference type="GeneID" id="104591078"/>